<dbReference type="InterPro" id="IPR036291">
    <property type="entry name" value="NAD(P)-bd_dom_sf"/>
</dbReference>
<proteinExistence type="predicted"/>
<evidence type="ECO:0000313" key="2">
    <source>
        <dbReference type="EMBL" id="AQQ68504.1"/>
    </source>
</evidence>
<dbReference type="Proteomes" id="UP000188219">
    <property type="component" value="Chromosome"/>
</dbReference>
<sequence>MKKTCLVTGATGFLGLNLVHELVEQGWQVRASGMHGSNNKYLRALPVEIVLADITKPEEVLPLAKGCDTVFHVAGDTSYWKRLYPRQRTINVDGTLNIARACLKHGVRRMVHTSTLDVLGACPNGGTVNEKTGQFNFTNMGYHYGETKLEAQQRLENIRQQQGLDVVYIYPGFMIGPFDHTLQIGTVFFELLKGSLPGFIPGGGSFCHVREVAKAHIAAAERAHSGEDFLCAGLPHSNMPHKQVWQLIAQEIQAKPPRFTLPRGAFLAYAYACEWLAEITNKPPQINPGQARYMMARQYTDSSKAVARLDYKVPTVEECIADAANWYRQEGMLVVRK</sequence>
<dbReference type="KEGG" id="maga:Mag101_13320"/>
<dbReference type="InterPro" id="IPR001509">
    <property type="entry name" value="Epimerase_deHydtase"/>
</dbReference>
<dbReference type="STRING" id="260552.Mag101_13320"/>
<evidence type="ECO:0000313" key="3">
    <source>
        <dbReference type="Proteomes" id="UP000188219"/>
    </source>
</evidence>
<gene>
    <name evidence="2" type="ORF">Mag101_13320</name>
</gene>
<keyword evidence="3" id="KW-1185">Reference proteome</keyword>
<dbReference type="InterPro" id="IPR051783">
    <property type="entry name" value="NAD(P)-dependent_oxidoreduct"/>
</dbReference>
<evidence type="ECO:0000259" key="1">
    <source>
        <dbReference type="Pfam" id="PF01370"/>
    </source>
</evidence>
<dbReference type="GO" id="GO:0004029">
    <property type="term" value="F:aldehyde dehydrogenase (NAD+) activity"/>
    <property type="evidence" value="ECO:0007669"/>
    <property type="project" value="TreeGrafter"/>
</dbReference>
<dbReference type="EMBL" id="CP019650">
    <property type="protein sequence ID" value="AQQ68504.1"/>
    <property type="molecule type" value="Genomic_DNA"/>
</dbReference>
<accession>A0A1Q2M722</accession>
<dbReference type="Pfam" id="PF01370">
    <property type="entry name" value="Epimerase"/>
    <property type="match status" value="1"/>
</dbReference>
<dbReference type="PANTHER" id="PTHR48079:SF6">
    <property type="entry name" value="NAD(P)-BINDING DOMAIN-CONTAINING PROTEIN-RELATED"/>
    <property type="match status" value="1"/>
</dbReference>
<dbReference type="Gene3D" id="3.40.50.720">
    <property type="entry name" value="NAD(P)-binding Rossmann-like Domain"/>
    <property type="match status" value="1"/>
</dbReference>
<feature type="domain" description="NAD-dependent epimerase/dehydratase" evidence="1">
    <location>
        <begin position="6"/>
        <end position="229"/>
    </location>
</feature>
<name>A0A1Q2M722_9GAMM</name>
<protein>
    <recommendedName>
        <fullName evidence="1">NAD-dependent epimerase/dehydratase domain-containing protein</fullName>
    </recommendedName>
</protein>
<dbReference type="RefSeq" id="WP_077405912.1">
    <property type="nucleotide sequence ID" value="NZ_CP019650.1"/>
</dbReference>
<dbReference type="SUPFAM" id="SSF51735">
    <property type="entry name" value="NAD(P)-binding Rossmann-fold domains"/>
    <property type="match status" value="1"/>
</dbReference>
<dbReference type="GO" id="GO:0005737">
    <property type="term" value="C:cytoplasm"/>
    <property type="evidence" value="ECO:0007669"/>
    <property type="project" value="TreeGrafter"/>
</dbReference>
<organism evidence="2 3">
    <name type="scientific">Microbulbifer agarilyticus</name>
    <dbReference type="NCBI Taxonomy" id="260552"/>
    <lineage>
        <taxon>Bacteria</taxon>
        <taxon>Pseudomonadati</taxon>
        <taxon>Pseudomonadota</taxon>
        <taxon>Gammaproteobacteria</taxon>
        <taxon>Cellvibrionales</taxon>
        <taxon>Microbulbiferaceae</taxon>
        <taxon>Microbulbifer</taxon>
    </lineage>
</organism>
<reference evidence="2" key="1">
    <citation type="submission" date="2017-02" db="EMBL/GenBank/DDBJ databases">
        <title>Genome of Microbulbifer agarilyticus GP101.</title>
        <authorList>
            <person name="Jung J."/>
            <person name="Bae S.S."/>
            <person name="Baek K."/>
        </authorList>
    </citation>
    <scope>NUCLEOTIDE SEQUENCE [LARGE SCALE GENOMIC DNA]</scope>
    <source>
        <strain evidence="2">GP101</strain>
    </source>
</reference>
<dbReference type="AlphaFoldDB" id="A0A1Q2M722"/>
<dbReference type="OrthoDB" id="9801785at2"/>
<dbReference type="PANTHER" id="PTHR48079">
    <property type="entry name" value="PROTEIN YEEZ"/>
    <property type="match status" value="1"/>
</dbReference>